<comment type="subcellular location">
    <subcellularLocation>
        <location evidence="1">Cell membrane</location>
        <topology evidence="1">Multi-pass membrane protein</topology>
    </subcellularLocation>
</comment>
<feature type="transmembrane region" description="Helical" evidence="6">
    <location>
        <begin position="272"/>
        <end position="292"/>
    </location>
</feature>
<keyword evidence="3 6" id="KW-0812">Transmembrane</keyword>
<feature type="transmembrane region" description="Helical" evidence="6">
    <location>
        <begin position="36"/>
        <end position="55"/>
    </location>
</feature>
<accession>A0ABW5DGY8</accession>
<evidence type="ECO:0000256" key="1">
    <source>
        <dbReference type="ARBA" id="ARBA00004651"/>
    </source>
</evidence>
<dbReference type="PANTHER" id="PTHR32322:SF18">
    <property type="entry name" value="S-ADENOSYLMETHIONINE_S-ADENOSYLHOMOCYSTEINE TRANSPORTER"/>
    <property type="match status" value="1"/>
</dbReference>
<feature type="transmembrane region" description="Helical" evidence="6">
    <location>
        <begin position="180"/>
        <end position="201"/>
    </location>
</feature>
<feature type="transmembrane region" description="Helical" evidence="6">
    <location>
        <begin position="151"/>
        <end position="168"/>
    </location>
</feature>
<gene>
    <name evidence="8" type="ORF">ACFSMZ_07750</name>
</gene>
<feature type="transmembrane region" description="Helical" evidence="6">
    <location>
        <begin position="121"/>
        <end position="139"/>
    </location>
</feature>
<sequence>MHKTAYVLLILTTLFWGGNAVAGKMAIGHVSPFALNFLRWVVMLLLILPVGLPHVKRDWPVIRKNLALIMFLGAVGFTGFAAIMYKALEYTSAVNVSIEQAAIPMLIIGLNYFLFRLTATWLQIVGFTISLIGVCLTATHGDLSRLAQLDLNIGDAMMVIALFCYATYTACLRLKPRMHWLSTAVVFAFAGLCAATPFLLWEYAQGEFFVPDATGWTIVLYAAVFPSGLAQVFFIRGTELIGGNRAGLFVNLVPVFGTLLSVLILGEALQGYHILALVLVLTGIGMAEWSGLRAAARQA</sequence>
<dbReference type="InterPro" id="IPR050638">
    <property type="entry name" value="AA-Vitamin_Transporters"/>
</dbReference>
<protein>
    <submittedName>
        <fullName evidence="8">DMT family transporter</fullName>
    </submittedName>
</protein>
<feature type="domain" description="EamA" evidence="7">
    <location>
        <begin position="153"/>
        <end position="285"/>
    </location>
</feature>
<dbReference type="PANTHER" id="PTHR32322">
    <property type="entry name" value="INNER MEMBRANE TRANSPORTER"/>
    <property type="match status" value="1"/>
</dbReference>
<evidence type="ECO:0000256" key="2">
    <source>
        <dbReference type="ARBA" id="ARBA00022475"/>
    </source>
</evidence>
<dbReference type="InterPro" id="IPR000620">
    <property type="entry name" value="EamA_dom"/>
</dbReference>
<feature type="transmembrane region" description="Helical" evidence="6">
    <location>
        <begin position="94"/>
        <end position="114"/>
    </location>
</feature>
<feature type="transmembrane region" description="Helical" evidence="6">
    <location>
        <begin position="67"/>
        <end position="88"/>
    </location>
</feature>
<evidence type="ECO:0000256" key="3">
    <source>
        <dbReference type="ARBA" id="ARBA00022692"/>
    </source>
</evidence>
<evidence type="ECO:0000256" key="5">
    <source>
        <dbReference type="ARBA" id="ARBA00023136"/>
    </source>
</evidence>
<keyword evidence="5 6" id="KW-0472">Membrane</keyword>
<feature type="transmembrane region" description="Helical" evidence="6">
    <location>
        <begin position="213"/>
        <end position="234"/>
    </location>
</feature>
<evidence type="ECO:0000313" key="9">
    <source>
        <dbReference type="Proteomes" id="UP001597373"/>
    </source>
</evidence>
<evidence type="ECO:0000313" key="8">
    <source>
        <dbReference type="EMBL" id="MFD2259659.1"/>
    </source>
</evidence>
<evidence type="ECO:0000256" key="6">
    <source>
        <dbReference type="SAM" id="Phobius"/>
    </source>
</evidence>
<dbReference type="RefSeq" id="WP_345098931.1">
    <property type="nucleotide sequence ID" value="NZ_BAABGS010000020.1"/>
</dbReference>
<feature type="domain" description="EamA" evidence="7">
    <location>
        <begin position="5"/>
        <end position="138"/>
    </location>
</feature>
<dbReference type="SUPFAM" id="SSF103481">
    <property type="entry name" value="Multidrug resistance efflux transporter EmrE"/>
    <property type="match status" value="2"/>
</dbReference>
<evidence type="ECO:0000259" key="7">
    <source>
        <dbReference type="Pfam" id="PF00892"/>
    </source>
</evidence>
<dbReference type="EMBL" id="JBHUIR010000021">
    <property type="protein sequence ID" value="MFD2259659.1"/>
    <property type="molecule type" value="Genomic_DNA"/>
</dbReference>
<organism evidence="8 9">
    <name type="scientific">Chelativorans composti</name>
    <dbReference type="NCBI Taxonomy" id="768533"/>
    <lineage>
        <taxon>Bacteria</taxon>
        <taxon>Pseudomonadati</taxon>
        <taxon>Pseudomonadota</taxon>
        <taxon>Alphaproteobacteria</taxon>
        <taxon>Hyphomicrobiales</taxon>
        <taxon>Phyllobacteriaceae</taxon>
        <taxon>Chelativorans</taxon>
    </lineage>
</organism>
<dbReference type="Pfam" id="PF00892">
    <property type="entry name" value="EamA"/>
    <property type="match status" value="2"/>
</dbReference>
<proteinExistence type="predicted"/>
<dbReference type="InterPro" id="IPR037185">
    <property type="entry name" value="EmrE-like"/>
</dbReference>
<evidence type="ECO:0000256" key="4">
    <source>
        <dbReference type="ARBA" id="ARBA00022989"/>
    </source>
</evidence>
<keyword evidence="4 6" id="KW-1133">Transmembrane helix</keyword>
<dbReference type="Proteomes" id="UP001597373">
    <property type="component" value="Unassembled WGS sequence"/>
</dbReference>
<feature type="transmembrane region" description="Helical" evidence="6">
    <location>
        <begin position="246"/>
        <end position="266"/>
    </location>
</feature>
<comment type="caution">
    <text evidence="8">The sequence shown here is derived from an EMBL/GenBank/DDBJ whole genome shotgun (WGS) entry which is preliminary data.</text>
</comment>
<keyword evidence="2" id="KW-1003">Cell membrane</keyword>
<name>A0ABW5DGY8_9HYPH</name>
<reference evidence="9" key="1">
    <citation type="journal article" date="2019" name="Int. J. Syst. Evol. Microbiol.">
        <title>The Global Catalogue of Microorganisms (GCM) 10K type strain sequencing project: providing services to taxonomists for standard genome sequencing and annotation.</title>
        <authorList>
            <consortium name="The Broad Institute Genomics Platform"/>
            <consortium name="The Broad Institute Genome Sequencing Center for Infectious Disease"/>
            <person name="Wu L."/>
            <person name="Ma J."/>
        </authorList>
    </citation>
    <scope>NUCLEOTIDE SEQUENCE [LARGE SCALE GENOMIC DNA]</scope>
    <source>
        <strain evidence="9">KCTC 23707</strain>
    </source>
</reference>
<keyword evidence="9" id="KW-1185">Reference proteome</keyword>